<evidence type="ECO:0000259" key="1">
    <source>
        <dbReference type="Pfam" id="PF00535"/>
    </source>
</evidence>
<dbReference type="InterPro" id="IPR029044">
    <property type="entry name" value="Nucleotide-diphossugar_trans"/>
</dbReference>
<feature type="domain" description="Glycosyltransferase 2-like" evidence="1">
    <location>
        <begin position="9"/>
        <end position="143"/>
    </location>
</feature>
<proteinExistence type="predicted"/>
<dbReference type="Gene3D" id="3.90.550.10">
    <property type="entry name" value="Spore Coat Polysaccharide Biosynthesis Protein SpsA, Chain A"/>
    <property type="match status" value="1"/>
</dbReference>
<gene>
    <name evidence="2" type="ORF">SAMN05421820_103377</name>
</gene>
<dbReference type="InterPro" id="IPR001173">
    <property type="entry name" value="Glyco_trans_2-like"/>
</dbReference>
<dbReference type="OrthoDB" id="597270at2"/>
<sequence>MNYKHPLISCICITDNRPLVLQRSIICFARQDYPNTELIISYPEGDLLSKTIIEQMISVSTIKIISIVRPRYESLCLTKNSVIEHCSGDYICFWNEEHWHHINRLSDQYIVIKDGPFKASILMHILLYDFNSQKTYYSAYWNWQETLFCEKKILLEATYMDIERDDDGPIIHFLSSKNVLYHITETPHLYIYIGYAANGLEQKRFHSYCQEADMIDDINQTVQEVIHLENYLN</sequence>
<name>A0A1G9RVL1_9SPHI</name>
<dbReference type="CDD" id="cd00761">
    <property type="entry name" value="Glyco_tranf_GTA_type"/>
    <property type="match status" value="1"/>
</dbReference>
<dbReference type="EMBL" id="FNGY01000003">
    <property type="protein sequence ID" value="SDM27299.1"/>
    <property type="molecule type" value="Genomic_DNA"/>
</dbReference>
<dbReference type="Proteomes" id="UP000183200">
    <property type="component" value="Unassembled WGS sequence"/>
</dbReference>
<dbReference type="Pfam" id="PF00535">
    <property type="entry name" value="Glycos_transf_2"/>
    <property type="match status" value="1"/>
</dbReference>
<dbReference type="AlphaFoldDB" id="A0A1G9RVL1"/>
<organism evidence="2 3">
    <name type="scientific">Pedobacter steynii</name>
    <dbReference type="NCBI Taxonomy" id="430522"/>
    <lineage>
        <taxon>Bacteria</taxon>
        <taxon>Pseudomonadati</taxon>
        <taxon>Bacteroidota</taxon>
        <taxon>Sphingobacteriia</taxon>
        <taxon>Sphingobacteriales</taxon>
        <taxon>Sphingobacteriaceae</taxon>
        <taxon>Pedobacter</taxon>
    </lineage>
</organism>
<dbReference type="SUPFAM" id="SSF53448">
    <property type="entry name" value="Nucleotide-diphospho-sugar transferases"/>
    <property type="match status" value="1"/>
</dbReference>
<evidence type="ECO:0000313" key="3">
    <source>
        <dbReference type="Proteomes" id="UP000183200"/>
    </source>
</evidence>
<accession>A0A1G9RVL1</accession>
<dbReference type="RefSeq" id="WP_074606048.1">
    <property type="nucleotide sequence ID" value="NZ_FNGY01000003.1"/>
</dbReference>
<keyword evidence="3" id="KW-1185">Reference proteome</keyword>
<evidence type="ECO:0000313" key="2">
    <source>
        <dbReference type="EMBL" id="SDM27299.1"/>
    </source>
</evidence>
<protein>
    <recommendedName>
        <fullName evidence="1">Glycosyltransferase 2-like domain-containing protein</fullName>
    </recommendedName>
</protein>
<reference evidence="3" key="1">
    <citation type="submission" date="2016-10" db="EMBL/GenBank/DDBJ databases">
        <authorList>
            <person name="Varghese N."/>
            <person name="Submissions S."/>
        </authorList>
    </citation>
    <scope>NUCLEOTIDE SEQUENCE [LARGE SCALE GENOMIC DNA]</scope>
    <source>
        <strain evidence="3">DSM 19110</strain>
    </source>
</reference>